<evidence type="ECO:0000256" key="5">
    <source>
        <dbReference type="ARBA" id="ARBA00023136"/>
    </source>
</evidence>
<dbReference type="OrthoDB" id="10267969at2759"/>
<evidence type="ECO:0000256" key="1">
    <source>
        <dbReference type="ARBA" id="ARBA00004141"/>
    </source>
</evidence>
<keyword evidence="5" id="KW-0472">Membrane</keyword>
<reference evidence="7" key="1">
    <citation type="journal article" date="2019" name="Plant J.">
        <title>Chlorella vulgaris genome assembly and annotation reveals the molecular basis for metabolic acclimation to high light conditions.</title>
        <authorList>
            <person name="Cecchin M."/>
            <person name="Marcolungo L."/>
            <person name="Rossato M."/>
            <person name="Girolomoni L."/>
            <person name="Cosentino E."/>
            <person name="Cuine S."/>
            <person name="Li-Beisson Y."/>
            <person name="Delledonne M."/>
            <person name="Ballottari M."/>
        </authorList>
    </citation>
    <scope>NUCLEOTIDE SEQUENCE</scope>
    <source>
        <strain evidence="7">211/11P</strain>
    </source>
</reference>
<evidence type="ECO:0000256" key="6">
    <source>
        <dbReference type="RuleBase" id="RU363053"/>
    </source>
</evidence>
<accession>A0A9D4TNC3</accession>
<evidence type="ECO:0000313" key="8">
    <source>
        <dbReference type="Proteomes" id="UP001055712"/>
    </source>
</evidence>
<keyword evidence="4" id="KW-1133">Transmembrane helix</keyword>
<organism evidence="7 8">
    <name type="scientific">Chlorella vulgaris</name>
    <name type="common">Green alga</name>
    <dbReference type="NCBI Taxonomy" id="3077"/>
    <lineage>
        <taxon>Eukaryota</taxon>
        <taxon>Viridiplantae</taxon>
        <taxon>Chlorophyta</taxon>
        <taxon>core chlorophytes</taxon>
        <taxon>Trebouxiophyceae</taxon>
        <taxon>Chlorellales</taxon>
        <taxon>Chlorellaceae</taxon>
        <taxon>Chlorella clade</taxon>
        <taxon>Chlorella</taxon>
    </lineage>
</organism>
<dbReference type="EMBL" id="SIDB01000007">
    <property type="protein sequence ID" value="KAI3430448.1"/>
    <property type="molecule type" value="Genomic_DNA"/>
</dbReference>
<dbReference type="GO" id="GO:0005737">
    <property type="term" value="C:cytoplasm"/>
    <property type="evidence" value="ECO:0007669"/>
    <property type="project" value="TreeGrafter"/>
</dbReference>
<name>A0A9D4TNC3_CHLVU</name>
<dbReference type="Proteomes" id="UP001055712">
    <property type="component" value="Unassembled WGS sequence"/>
</dbReference>
<dbReference type="PANTHER" id="PTHR11266:SF116">
    <property type="entry name" value="MPV17-LIKE PROTEIN"/>
    <property type="match status" value="1"/>
</dbReference>
<evidence type="ECO:0000256" key="3">
    <source>
        <dbReference type="ARBA" id="ARBA00022692"/>
    </source>
</evidence>
<comment type="caution">
    <text evidence="7">The sequence shown here is derived from an EMBL/GenBank/DDBJ whole genome shotgun (WGS) entry which is preliminary data.</text>
</comment>
<comment type="similarity">
    <text evidence="2 6">Belongs to the peroxisomal membrane protein PXMP2/4 family.</text>
</comment>
<keyword evidence="3" id="KW-0812">Transmembrane</keyword>
<evidence type="ECO:0000256" key="2">
    <source>
        <dbReference type="ARBA" id="ARBA00006824"/>
    </source>
</evidence>
<comment type="subcellular location">
    <subcellularLocation>
        <location evidence="1">Membrane</location>
        <topology evidence="1">Multi-pass membrane protein</topology>
    </subcellularLocation>
</comment>
<dbReference type="Pfam" id="PF04117">
    <property type="entry name" value="Mpv17_PMP22"/>
    <property type="match status" value="1"/>
</dbReference>
<evidence type="ECO:0000256" key="4">
    <source>
        <dbReference type="ARBA" id="ARBA00022989"/>
    </source>
</evidence>
<gene>
    <name evidence="7" type="ORF">D9Q98_005043</name>
</gene>
<sequence length="193" mass="20586">MLATLRHPIVRAGLISSSTHIAGDLLCQSIRAARAGPADKEALNWRQTARFGLIGLAFHGPYFYNAFRWLDATLGPSVTFQRAALKSLTGQVTVFPVYLASFFVLMGTLEGLQPQQCAAKVQAALVPTWVAGSAFWPVVNTINFRVISTPLGRLVFANVAGLIWNTYLSYTNSTRGALVAAAGADGISGGKDS</sequence>
<dbReference type="GO" id="GO:0016020">
    <property type="term" value="C:membrane"/>
    <property type="evidence" value="ECO:0007669"/>
    <property type="project" value="UniProtKB-SubCell"/>
</dbReference>
<dbReference type="PANTHER" id="PTHR11266">
    <property type="entry name" value="PEROXISOMAL MEMBRANE PROTEIN 2, PXMP2 MPV17"/>
    <property type="match status" value="1"/>
</dbReference>
<keyword evidence="8" id="KW-1185">Reference proteome</keyword>
<dbReference type="InterPro" id="IPR007248">
    <property type="entry name" value="Mpv17_PMP22"/>
</dbReference>
<proteinExistence type="inferred from homology"/>
<protein>
    <submittedName>
        <fullName evidence="7">Uncharacterized protein</fullName>
    </submittedName>
</protein>
<dbReference type="AlphaFoldDB" id="A0A9D4TNC3"/>
<reference evidence="7" key="2">
    <citation type="submission" date="2020-11" db="EMBL/GenBank/DDBJ databases">
        <authorList>
            <person name="Cecchin M."/>
            <person name="Marcolungo L."/>
            <person name="Rossato M."/>
            <person name="Girolomoni L."/>
            <person name="Cosentino E."/>
            <person name="Cuine S."/>
            <person name="Li-Beisson Y."/>
            <person name="Delledonne M."/>
            <person name="Ballottari M."/>
        </authorList>
    </citation>
    <scope>NUCLEOTIDE SEQUENCE</scope>
    <source>
        <strain evidence="7">211/11P</strain>
        <tissue evidence="7">Whole cell</tissue>
    </source>
</reference>
<evidence type="ECO:0000313" key="7">
    <source>
        <dbReference type="EMBL" id="KAI3430448.1"/>
    </source>
</evidence>